<reference evidence="2" key="2">
    <citation type="submission" date="2010-04" db="EMBL/GenBank/DDBJ databases">
        <authorList>
            <person name="Buell R."/>
            <person name="Hamilton J."/>
            <person name="Hostetler J."/>
        </authorList>
    </citation>
    <scope>NUCLEOTIDE SEQUENCE [LARGE SCALE GENOMIC DNA]</scope>
    <source>
        <strain evidence="2">DAOM:BR144</strain>
    </source>
</reference>
<dbReference type="EMBL" id="GL376632">
    <property type="status" value="NOT_ANNOTATED_CDS"/>
    <property type="molecule type" value="Genomic_DNA"/>
</dbReference>
<dbReference type="VEuPathDB" id="FungiDB:PYU1_G009302"/>
<dbReference type="HOGENOM" id="CLU_014745_2_2_1"/>
<dbReference type="Proteomes" id="UP000019132">
    <property type="component" value="Unassembled WGS sequence"/>
</dbReference>
<dbReference type="PANTHER" id="PTHR46586">
    <property type="entry name" value="ANKYRIN REPEAT-CONTAINING PROTEIN"/>
    <property type="match status" value="1"/>
</dbReference>
<reference evidence="2" key="1">
    <citation type="journal article" date="2010" name="Genome Biol.">
        <title>Genome sequence of the necrotrophic plant pathogen Pythium ultimum reveals original pathogenicity mechanisms and effector repertoire.</title>
        <authorList>
            <person name="Levesque C.A."/>
            <person name="Brouwer H."/>
            <person name="Cano L."/>
            <person name="Hamilton J.P."/>
            <person name="Holt C."/>
            <person name="Huitema E."/>
            <person name="Raffaele S."/>
            <person name="Robideau G.P."/>
            <person name="Thines M."/>
            <person name="Win J."/>
            <person name="Zerillo M.M."/>
            <person name="Beakes G.W."/>
            <person name="Boore J.L."/>
            <person name="Busam D."/>
            <person name="Dumas B."/>
            <person name="Ferriera S."/>
            <person name="Fuerstenberg S.I."/>
            <person name="Gachon C.M."/>
            <person name="Gaulin E."/>
            <person name="Govers F."/>
            <person name="Grenville-Briggs L."/>
            <person name="Horner N."/>
            <person name="Hostetler J."/>
            <person name="Jiang R.H."/>
            <person name="Johnson J."/>
            <person name="Krajaejun T."/>
            <person name="Lin H."/>
            <person name="Meijer H.J."/>
            <person name="Moore B."/>
            <person name="Morris P."/>
            <person name="Phuntmart V."/>
            <person name="Puiu D."/>
            <person name="Shetty J."/>
            <person name="Stajich J.E."/>
            <person name="Tripathy S."/>
            <person name="Wawra S."/>
            <person name="van West P."/>
            <person name="Whitty B.R."/>
            <person name="Coutinho P.M."/>
            <person name="Henrissat B."/>
            <person name="Martin F."/>
            <person name="Thomas P.D."/>
            <person name="Tyler B.M."/>
            <person name="De Vries R.P."/>
            <person name="Kamoun S."/>
            <person name="Yandell M."/>
            <person name="Tisserat N."/>
            <person name="Buell C.R."/>
        </authorList>
    </citation>
    <scope>NUCLEOTIDE SEQUENCE</scope>
    <source>
        <strain evidence="2">DAOM:BR144</strain>
    </source>
</reference>
<dbReference type="Gene3D" id="1.25.40.20">
    <property type="entry name" value="Ankyrin repeat-containing domain"/>
    <property type="match status" value="3"/>
</dbReference>
<organism evidence="1 2">
    <name type="scientific">Globisporangium ultimum (strain ATCC 200006 / CBS 805.95 / DAOM BR144)</name>
    <name type="common">Pythium ultimum</name>
    <dbReference type="NCBI Taxonomy" id="431595"/>
    <lineage>
        <taxon>Eukaryota</taxon>
        <taxon>Sar</taxon>
        <taxon>Stramenopiles</taxon>
        <taxon>Oomycota</taxon>
        <taxon>Peronosporomycetes</taxon>
        <taxon>Pythiales</taxon>
        <taxon>Pythiaceae</taxon>
        <taxon>Globisporangium</taxon>
    </lineage>
</organism>
<evidence type="ECO:0000313" key="1">
    <source>
        <dbReference type="EnsemblProtists" id="PYU1_T009320"/>
    </source>
</evidence>
<dbReference type="SUPFAM" id="SSF48403">
    <property type="entry name" value="Ankyrin repeat"/>
    <property type="match status" value="1"/>
</dbReference>
<dbReference type="Pfam" id="PF12796">
    <property type="entry name" value="Ank_2"/>
    <property type="match status" value="1"/>
</dbReference>
<dbReference type="AlphaFoldDB" id="K3WWH2"/>
<dbReference type="SUPFAM" id="SSF140860">
    <property type="entry name" value="Pseudo ankyrin repeat-like"/>
    <property type="match status" value="1"/>
</dbReference>
<protein>
    <submittedName>
        <fullName evidence="1">Uncharacterized protein</fullName>
    </submittedName>
</protein>
<evidence type="ECO:0000313" key="2">
    <source>
        <dbReference type="Proteomes" id="UP000019132"/>
    </source>
</evidence>
<dbReference type="EnsemblProtists" id="PYU1_T009320">
    <property type="protein sequence ID" value="PYU1_T009320"/>
    <property type="gene ID" value="PYU1_G009302"/>
</dbReference>
<accession>K3WWH2</accession>
<sequence length="573" mass="64327">MGELLVPPLTSANVVWRARGALHGVPHILGAISAFLDPSETFECVASAALLGSPWLLHRVALLDAQRWRAAQHSETRVRCLKQQQFAAAMSIAARCGALSVAKWLRDVYFPEGRIRSTIFEYAAHRGHAGVLAWLATMYPKRNRLRPRSLCVAAKAGHLNVVQWWWRYYDESALLMAPVMYQAAEAGHLDIVVFLHTHTKCPTSGSISAIDGAASNGHLGVVKWLHENRGEECSIEAFKNAVKRGHLGVAKYVAQVMSARIYDIVEHAACSGSLEMLAWAKAQSVELGFMHFEIGRDTVVLKLPVLQWLFEEQYVINAPGIFQEAVKSGDFHVAQWMWGNFKLQTFRENERARTGVDMAAATRNLTMVQWLSTKGFYFTTQAMDFAAANGDLEMVQWLHANRDEGCSTAAMDAAAANGHFTTVQFLHFHRTEGCTTKAMDMAAANGHLDVVEFLHSHRNEGCTTNAMDQAANRGNLEMVQFLHVNRHEGCTTRAMDTSLDVEILDYLHKNRTEGCTERASEFAAELGRLKILEWFFTNKRRAFSVGRILQHARRFEQFHVEMWIDVVLDDEIQ</sequence>
<dbReference type="InParanoid" id="K3WWH2"/>
<dbReference type="PANTHER" id="PTHR46586:SF3">
    <property type="entry name" value="ANKYRIN REPEAT-CONTAINING PROTEIN"/>
    <property type="match status" value="1"/>
</dbReference>
<dbReference type="InterPro" id="IPR002110">
    <property type="entry name" value="Ankyrin_rpt"/>
</dbReference>
<dbReference type="InterPro" id="IPR036770">
    <property type="entry name" value="Ankyrin_rpt-contain_sf"/>
</dbReference>
<keyword evidence="2" id="KW-1185">Reference proteome</keyword>
<reference evidence="1" key="3">
    <citation type="submission" date="2015-02" db="UniProtKB">
        <authorList>
            <consortium name="EnsemblProtists"/>
        </authorList>
    </citation>
    <scope>IDENTIFICATION</scope>
    <source>
        <strain evidence="1">DAOM BR144</strain>
    </source>
</reference>
<name>K3WWH2_GLOUD</name>
<dbReference type="InterPro" id="IPR052050">
    <property type="entry name" value="SecEffector_AnkRepeat"/>
</dbReference>
<proteinExistence type="predicted"/>